<dbReference type="AlphaFoldDB" id="A0A8J5MI15"/>
<feature type="compositionally biased region" description="Polar residues" evidence="5">
    <location>
        <begin position="449"/>
        <end position="461"/>
    </location>
</feature>
<feature type="compositionally biased region" description="Basic residues" evidence="5">
    <location>
        <begin position="501"/>
        <end position="513"/>
    </location>
</feature>
<dbReference type="InterPro" id="IPR020805">
    <property type="entry name" value="Cell_div_FtsZ_CS"/>
</dbReference>
<evidence type="ECO:0000313" key="8">
    <source>
        <dbReference type="EMBL" id="KAG6975964.1"/>
    </source>
</evidence>
<dbReference type="InterPro" id="IPR045061">
    <property type="entry name" value="FtsZ/CetZ"/>
</dbReference>
<dbReference type="CDD" id="cd02201">
    <property type="entry name" value="FtsZ_type1"/>
    <property type="match status" value="1"/>
</dbReference>
<dbReference type="FunFam" id="3.30.1330.20:FF:000021">
    <property type="entry name" value="Cell division protein FtsZ"/>
    <property type="match status" value="1"/>
</dbReference>
<keyword evidence="9" id="KW-1185">Reference proteome</keyword>
<keyword evidence="3" id="KW-0342">GTP-binding</keyword>
<protein>
    <recommendedName>
        <fullName evidence="10">Cell division protein FtsZ</fullName>
    </recommendedName>
</protein>
<dbReference type="PROSITE" id="PS50088">
    <property type="entry name" value="ANK_REPEAT"/>
    <property type="match status" value="1"/>
</dbReference>
<dbReference type="InterPro" id="IPR003008">
    <property type="entry name" value="Tubulin_FtsZ_GTPase"/>
</dbReference>
<dbReference type="GO" id="GO:0051301">
    <property type="term" value="P:cell division"/>
    <property type="evidence" value="ECO:0007669"/>
    <property type="project" value="TreeGrafter"/>
</dbReference>
<comment type="similarity">
    <text evidence="1">Belongs to the FtsZ family.</text>
</comment>
<dbReference type="Pfam" id="PF13637">
    <property type="entry name" value="Ank_4"/>
    <property type="match status" value="1"/>
</dbReference>
<evidence type="ECO:0000313" key="9">
    <source>
        <dbReference type="Proteomes" id="UP000709295"/>
    </source>
</evidence>
<organism evidence="8 9">
    <name type="scientific">Phytophthora aleatoria</name>
    <dbReference type="NCBI Taxonomy" id="2496075"/>
    <lineage>
        <taxon>Eukaryota</taxon>
        <taxon>Sar</taxon>
        <taxon>Stramenopiles</taxon>
        <taxon>Oomycota</taxon>
        <taxon>Peronosporomycetes</taxon>
        <taxon>Peronosporales</taxon>
        <taxon>Peronosporaceae</taxon>
        <taxon>Phytophthora</taxon>
    </lineage>
</organism>
<keyword evidence="2" id="KW-0547">Nucleotide-binding</keyword>
<gene>
    <name evidence="8" type="ORF">JG688_00001850</name>
</gene>
<dbReference type="GO" id="GO:0032153">
    <property type="term" value="C:cell division site"/>
    <property type="evidence" value="ECO:0007669"/>
    <property type="project" value="TreeGrafter"/>
</dbReference>
<dbReference type="NCBIfam" id="TIGR00065">
    <property type="entry name" value="ftsZ"/>
    <property type="match status" value="1"/>
</dbReference>
<evidence type="ECO:0000256" key="2">
    <source>
        <dbReference type="ARBA" id="ARBA00022741"/>
    </source>
</evidence>
<feature type="domain" description="Tubulin/FtsZ GTPase" evidence="6">
    <location>
        <begin position="557"/>
        <end position="749"/>
    </location>
</feature>
<evidence type="ECO:0000259" key="6">
    <source>
        <dbReference type="SMART" id="SM00864"/>
    </source>
</evidence>
<accession>A0A8J5MI15</accession>
<feature type="repeat" description="ANK" evidence="4">
    <location>
        <begin position="133"/>
        <end position="165"/>
    </location>
</feature>
<dbReference type="InterPro" id="IPR002110">
    <property type="entry name" value="Ankyrin_rpt"/>
</dbReference>
<sequence>MGNTVTLHSACEYGDLAEVHRLLKTATAEELEATDDSGRTPLLLAVASLKHLREHQELLDDFDDLHGFGDSDEETEIITQTHEQNVAESSNSETEETVNEVRDDADLELMPKEAEILHLLLQRRVNVDHTDENGWTALHHACFVQNAMAIKMLIHAGAKPMRESYGLLPQDLLQRGHMSEWVAQAQELKEALDQITDKSAYAIKLLAFRPSGIVQLDMGGQVEKGSLVTLEYDVPERHSVKDYIQVLISEEDSAEIETGSYHYVPAGAHGQLTISTKDIPPASTVRFVYVKSDINTMSREVVASGCNAVVQASVGEIFQYELFLYERVVEVESIPEFEFIDQPLIVLKRIGIVVGEDIDWVTIRPDNHIVAVNDIRIDAMDFAEAVHVLQENNGRQCTKLLMQNYSACGDFIPEKILGVGVVGKYAYLHPVDEDQDGEGDEQTYEEWVRNSQSENGDSNGESAIHEESARWLHEPSATFDSAKLNGNIATASEDSSPTPRRASKRASERRKRSTSAARAATAAKASASTSSSPAEAADKDEGKKRPLMTSFKDGKPWITVMGLGGAGSNAVNNMIASQLEGVEFIVANTDCQALGRSLAPHKITLGKDITKGLGAGSKPELGKRSAEQQKEDIQQMLQDSNMLFITGGMGGGTCTGAAPVVASVARELGILTVGVVSTPFRSEGPNRTRLASAGVKELAKYVDTLIVVPNQNLLALADKSTTMLEAFRYADDVLLEGVKGVTDLIVRPGLINLDFADIKTILSNAGRAIMGSGISSEEGRARKAAEQALVNPLLGDLPTESAHGLLVTIRGGEDMTLFEVDEIMEIIRSRVHDEANIIFGTCYDQSLEGSVYVSIIVSGIQTDVISPPIGGAHVPLQETHKRAETGEFVVKPSPDDEKPAEQRKGLFGRFFSL</sequence>
<dbReference type="HAMAP" id="MF_00909">
    <property type="entry name" value="FtsZ"/>
    <property type="match status" value="1"/>
</dbReference>
<evidence type="ECO:0008006" key="10">
    <source>
        <dbReference type="Google" id="ProtNLM"/>
    </source>
</evidence>
<dbReference type="InterPro" id="IPR024757">
    <property type="entry name" value="FtsZ_C"/>
</dbReference>
<dbReference type="SMART" id="SM00865">
    <property type="entry name" value="Tubulin_C"/>
    <property type="match status" value="1"/>
</dbReference>
<feature type="compositionally biased region" description="Acidic residues" evidence="5">
    <location>
        <begin position="433"/>
        <end position="444"/>
    </location>
</feature>
<dbReference type="FunFam" id="3.40.50.1440:FF:000001">
    <property type="entry name" value="Cell division protein FtsZ"/>
    <property type="match status" value="1"/>
</dbReference>
<dbReference type="GO" id="GO:0005737">
    <property type="term" value="C:cytoplasm"/>
    <property type="evidence" value="ECO:0007669"/>
    <property type="project" value="TreeGrafter"/>
</dbReference>
<name>A0A8J5MI15_9STRA</name>
<evidence type="ECO:0000256" key="1">
    <source>
        <dbReference type="ARBA" id="ARBA00009690"/>
    </source>
</evidence>
<dbReference type="GO" id="GO:0005525">
    <property type="term" value="F:GTP binding"/>
    <property type="evidence" value="ECO:0007669"/>
    <property type="project" value="UniProtKB-KW"/>
</dbReference>
<feature type="region of interest" description="Disordered" evidence="5">
    <location>
        <begin position="488"/>
        <end position="550"/>
    </location>
</feature>
<dbReference type="PANTHER" id="PTHR30314:SF3">
    <property type="entry name" value="MITOCHONDRIAL DIVISION PROTEIN FSZA"/>
    <property type="match status" value="1"/>
</dbReference>
<dbReference type="PANTHER" id="PTHR30314">
    <property type="entry name" value="CELL DIVISION PROTEIN FTSZ-RELATED"/>
    <property type="match status" value="1"/>
</dbReference>
<evidence type="ECO:0000256" key="4">
    <source>
        <dbReference type="PROSITE-ProRule" id="PRU00023"/>
    </source>
</evidence>
<dbReference type="Proteomes" id="UP000709295">
    <property type="component" value="Unassembled WGS sequence"/>
</dbReference>
<feature type="domain" description="Tubulin/FtsZ 2-layer sandwich" evidence="7">
    <location>
        <begin position="751"/>
        <end position="869"/>
    </location>
</feature>
<dbReference type="GO" id="GO:0003924">
    <property type="term" value="F:GTPase activity"/>
    <property type="evidence" value="ECO:0007669"/>
    <property type="project" value="InterPro"/>
</dbReference>
<proteinExistence type="inferred from homology"/>
<feature type="region of interest" description="Disordered" evidence="5">
    <location>
        <begin position="431"/>
        <end position="467"/>
    </location>
</feature>
<dbReference type="EMBL" id="JAENGY010000044">
    <property type="protein sequence ID" value="KAG6975964.1"/>
    <property type="molecule type" value="Genomic_DNA"/>
</dbReference>
<dbReference type="InterPro" id="IPR018316">
    <property type="entry name" value="Tubulin/FtsZ_2-layer-sand-dom"/>
</dbReference>
<keyword evidence="4" id="KW-0040">ANK repeat</keyword>
<dbReference type="Pfam" id="PF12327">
    <property type="entry name" value="FtsZ_C"/>
    <property type="match status" value="1"/>
</dbReference>
<feature type="compositionally biased region" description="Low complexity" evidence="5">
    <location>
        <begin position="514"/>
        <end position="535"/>
    </location>
</feature>
<dbReference type="Pfam" id="PF00091">
    <property type="entry name" value="Tubulin"/>
    <property type="match status" value="1"/>
</dbReference>
<evidence type="ECO:0000259" key="7">
    <source>
        <dbReference type="SMART" id="SM00865"/>
    </source>
</evidence>
<evidence type="ECO:0000256" key="3">
    <source>
        <dbReference type="ARBA" id="ARBA00023134"/>
    </source>
</evidence>
<feature type="compositionally biased region" description="Polar residues" evidence="5">
    <location>
        <begin position="488"/>
        <end position="498"/>
    </location>
</feature>
<dbReference type="InterPro" id="IPR000158">
    <property type="entry name" value="Cell_div_FtsZ"/>
</dbReference>
<evidence type="ECO:0000256" key="5">
    <source>
        <dbReference type="SAM" id="MobiDB-lite"/>
    </source>
</evidence>
<dbReference type="SMART" id="SM00864">
    <property type="entry name" value="Tubulin"/>
    <property type="match status" value="1"/>
</dbReference>
<dbReference type="PROSITE" id="PS01134">
    <property type="entry name" value="FTSZ_1"/>
    <property type="match status" value="1"/>
</dbReference>
<reference evidence="8" key="1">
    <citation type="submission" date="2021-01" db="EMBL/GenBank/DDBJ databases">
        <title>Phytophthora aleatoria, a newly-described species from Pinus radiata is distinct from Phytophthora cactorum isolates based on comparative genomics.</title>
        <authorList>
            <person name="Mcdougal R."/>
            <person name="Panda P."/>
            <person name="Williams N."/>
            <person name="Studholme D.J."/>
        </authorList>
    </citation>
    <scope>NUCLEOTIDE SEQUENCE</scope>
    <source>
        <strain evidence="8">NZFS 4037</strain>
    </source>
</reference>
<comment type="caution">
    <text evidence="8">The sequence shown here is derived from an EMBL/GenBank/DDBJ whole genome shotgun (WGS) entry which is preliminary data.</text>
</comment>